<name>A0A081FZY1_9GAMM</name>
<dbReference type="RefSeq" id="WP_036186580.1">
    <property type="nucleotide sequence ID" value="NZ_JMQN01000021.1"/>
</dbReference>
<reference evidence="1 2" key="1">
    <citation type="submission" date="2014-04" db="EMBL/GenBank/DDBJ databases">
        <title>Marinobacterium kochiensis sp. nov., isolated from sediment sample collected from Kochi backwaters in Kerala, India.</title>
        <authorList>
            <person name="Singh A."/>
            <person name="Pinnaka A.K."/>
        </authorList>
    </citation>
    <scope>NUCLEOTIDE SEQUENCE [LARGE SCALE GENOMIC DNA]</scope>
    <source>
        <strain evidence="1 2">AK27</strain>
    </source>
</reference>
<dbReference type="STRING" id="1232683.ADIMK_1821"/>
<dbReference type="InterPro" id="IPR027417">
    <property type="entry name" value="P-loop_NTPase"/>
</dbReference>
<keyword evidence="2" id="KW-1185">Reference proteome</keyword>
<dbReference type="PATRIC" id="fig|1232683.4.peg.1796"/>
<organism evidence="1 2">
    <name type="scientific">Marinobacterium lacunae</name>
    <dbReference type="NCBI Taxonomy" id="1232683"/>
    <lineage>
        <taxon>Bacteria</taxon>
        <taxon>Pseudomonadati</taxon>
        <taxon>Pseudomonadota</taxon>
        <taxon>Gammaproteobacteria</taxon>
        <taxon>Oceanospirillales</taxon>
        <taxon>Oceanospirillaceae</taxon>
        <taxon>Marinobacterium</taxon>
    </lineage>
</organism>
<evidence type="ECO:0000313" key="2">
    <source>
        <dbReference type="Proteomes" id="UP000028252"/>
    </source>
</evidence>
<dbReference type="AlphaFoldDB" id="A0A081FZY1"/>
<evidence type="ECO:0000313" key="1">
    <source>
        <dbReference type="EMBL" id="KEA64086.1"/>
    </source>
</evidence>
<protein>
    <submittedName>
        <fullName evidence="1">Uncharacterized protein</fullName>
    </submittedName>
</protein>
<gene>
    <name evidence="1" type="ORF">ADIMK_1821</name>
</gene>
<proteinExistence type="predicted"/>
<dbReference type="eggNOG" id="COG0699">
    <property type="taxonomic scope" value="Bacteria"/>
</dbReference>
<dbReference type="OrthoDB" id="8566588at2"/>
<dbReference type="Proteomes" id="UP000028252">
    <property type="component" value="Unassembled WGS sequence"/>
</dbReference>
<dbReference type="EMBL" id="JMQN01000021">
    <property type="protein sequence ID" value="KEA64086.1"/>
    <property type="molecule type" value="Genomic_DNA"/>
</dbReference>
<comment type="caution">
    <text evidence="1">The sequence shown here is derived from an EMBL/GenBank/DDBJ whole genome shotgun (WGS) entry which is preliminary data.</text>
</comment>
<sequence length="620" mass="70099">MSIKVESNDLKDRQKALHNSIESLMTKLPEESATRKQLANHRELFDDAVSYLSNSDQRLAFIGNIGTGKTTAICHLLGLLDGEEPILSTGSGRTTLCEVEISSGSQLEIEVTPHSEAEVKSYLTDFAQYLLSDITESDNSESFKLSAEVERALRNMLDLRTSRTKNPEGKRITTDNAKNFAANYQSVELLTEGLLKRIDYTARHQTRFTSDDGVDQYEWLHTTFKAINSCTHPSVGLSKHIRILVPVKLFDNINYALSVVDTKGVDQTVNRADLDSCLTDNRTVSVLCCRFNEAPDKTMSGLLKLAKDAGLSHRVAKETVLLILDRESEAEKVIDIDEPVGDKTEGREIRAEQVVNDLRHTLQLDNLDVRFFDVKSDDPKQLNKLLVEKVSVLRGQYAQNVVDIEKAIVDIETELVSQSAKAAKNQVKNTLEPWIKKAQGCSPALREYFLPLINDIKNKGTYAASVRASVNRRGEWHNLDYYQLLATGAREQVVDQIGTLKDEFIVLIDNMLSQNELQPAYALLKQLKQTTEKRLGDIYQKAFAKGRAVYEEKLSSDNQLWNGLFQEWGMGPGYKDRVSGNSETWFHTRKYPEFESSVTRQVFEEWQRYVNEVRDMLGAE</sequence>
<accession>A0A081FZY1</accession>
<dbReference type="SUPFAM" id="SSF52540">
    <property type="entry name" value="P-loop containing nucleoside triphosphate hydrolases"/>
    <property type="match status" value="1"/>
</dbReference>